<evidence type="ECO:0000313" key="2">
    <source>
        <dbReference type="EMBL" id="CAB4733281.1"/>
    </source>
</evidence>
<feature type="compositionally biased region" description="Basic and acidic residues" evidence="1">
    <location>
        <begin position="60"/>
        <end position="69"/>
    </location>
</feature>
<feature type="region of interest" description="Disordered" evidence="1">
    <location>
        <begin position="56"/>
        <end position="79"/>
    </location>
</feature>
<proteinExistence type="predicted"/>
<accession>A0A6J6SEC6</accession>
<name>A0A6J6SEC6_9ZZZZ</name>
<organism evidence="2">
    <name type="scientific">freshwater metagenome</name>
    <dbReference type="NCBI Taxonomy" id="449393"/>
    <lineage>
        <taxon>unclassified sequences</taxon>
        <taxon>metagenomes</taxon>
        <taxon>ecological metagenomes</taxon>
    </lineage>
</organism>
<gene>
    <name evidence="2" type="ORF">UFOPK2579_02713</name>
</gene>
<evidence type="ECO:0000256" key="1">
    <source>
        <dbReference type="SAM" id="MobiDB-lite"/>
    </source>
</evidence>
<protein>
    <submittedName>
        <fullName evidence="2">Unannotated protein</fullName>
    </submittedName>
</protein>
<reference evidence="2" key="1">
    <citation type="submission" date="2020-05" db="EMBL/GenBank/DDBJ databases">
        <authorList>
            <person name="Chiriac C."/>
            <person name="Salcher M."/>
            <person name="Ghai R."/>
            <person name="Kavagutti S V."/>
        </authorList>
    </citation>
    <scope>NUCLEOTIDE SEQUENCE</scope>
</reference>
<sequence>MPPVPGTPPESAYQSTKLRTPAWTITPTQDRSSALRSRNHGIASSMRAVAAVLSAPVERSSVRAARDRGGSAAGDTPAG</sequence>
<dbReference type="AlphaFoldDB" id="A0A6J6SEC6"/>
<dbReference type="EMBL" id="CAEZXR010000434">
    <property type="protein sequence ID" value="CAB4733281.1"/>
    <property type="molecule type" value="Genomic_DNA"/>
</dbReference>